<feature type="signal peptide" evidence="1">
    <location>
        <begin position="1"/>
        <end position="22"/>
    </location>
</feature>
<dbReference type="Proteomes" id="UP001597469">
    <property type="component" value="Unassembled WGS sequence"/>
</dbReference>
<organism evidence="2 3">
    <name type="scientific">Spirosoma soli</name>
    <dbReference type="NCBI Taxonomy" id="1770529"/>
    <lineage>
        <taxon>Bacteria</taxon>
        <taxon>Pseudomonadati</taxon>
        <taxon>Bacteroidota</taxon>
        <taxon>Cytophagia</taxon>
        <taxon>Cytophagales</taxon>
        <taxon>Cytophagaceae</taxon>
        <taxon>Spirosoma</taxon>
    </lineage>
</organism>
<sequence length="136" mass="15338">MKKVNWLMLFLVCGGWSTGCLAQSNFQQCTAAFIDSKMVVNEYSPTGKCTLPLTSTGELSVQTVELSPTSTKALDKIVFRVAIRDKDTKTLFMYSSDEYRQIPLRNVLTKCQQGDHIVLLTVDKQYSLPHNEILVR</sequence>
<keyword evidence="3" id="KW-1185">Reference proteome</keyword>
<evidence type="ECO:0000313" key="2">
    <source>
        <dbReference type="EMBL" id="MFD2571024.1"/>
    </source>
</evidence>
<comment type="caution">
    <text evidence="2">The sequence shown here is derived from an EMBL/GenBank/DDBJ whole genome shotgun (WGS) entry which is preliminary data.</text>
</comment>
<keyword evidence="1" id="KW-0732">Signal</keyword>
<feature type="chain" id="PRO_5045340349" evidence="1">
    <location>
        <begin position="23"/>
        <end position="136"/>
    </location>
</feature>
<dbReference type="PROSITE" id="PS51257">
    <property type="entry name" value="PROKAR_LIPOPROTEIN"/>
    <property type="match status" value="1"/>
</dbReference>
<dbReference type="RefSeq" id="WP_381522207.1">
    <property type="nucleotide sequence ID" value="NZ_JBHULN010000005.1"/>
</dbReference>
<accession>A0ABW5M311</accession>
<evidence type="ECO:0000313" key="3">
    <source>
        <dbReference type="Proteomes" id="UP001597469"/>
    </source>
</evidence>
<proteinExistence type="predicted"/>
<evidence type="ECO:0000256" key="1">
    <source>
        <dbReference type="SAM" id="SignalP"/>
    </source>
</evidence>
<protein>
    <submittedName>
        <fullName evidence="2">Uncharacterized protein</fullName>
    </submittedName>
</protein>
<dbReference type="EMBL" id="JBHULN010000005">
    <property type="protein sequence ID" value="MFD2571024.1"/>
    <property type="molecule type" value="Genomic_DNA"/>
</dbReference>
<gene>
    <name evidence="2" type="ORF">ACFSUS_10295</name>
</gene>
<reference evidence="3" key="1">
    <citation type="journal article" date="2019" name="Int. J. Syst. Evol. Microbiol.">
        <title>The Global Catalogue of Microorganisms (GCM) 10K type strain sequencing project: providing services to taxonomists for standard genome sequencing and annotation.</title>
        <authorList>
            <consortium name="The Broad Institute Genomics Platform"/>
            <consortium name="The Broad Institute Genome Sequencing Center for Infectious Disease"/>
            <person name="Wu L."/>
            <person name="Ma J."/>
        </authorList>
    </citation>
    <scope>NUCLEOTIDE SEQUENCE [LARGE SCALE GENOMIC DNA]</scope>
    <source>
        <strain evidence="3">KCTC 42805</strain>
    </source>
</reference>
<name>A0ABW5M311_9BACT</name>